<protein>
    <submittedName>
        <fullName evidence="1">6310_t:CDS:1</fullName>
    </submittedName>
</protein>
<evidence type="ECO:0000313" key="2">
    <source>
        <dbReference type="Proteomes" id="UP000789739"/>
    </source>
</evidence>
<organism evidence="1 2">
    <name type="scientific">Paraglomus brasilianum</name>
    <dbReference type="NCBI Taxonomy" id="144538"/>
    <lineage>
        <taxon>Eukaryota</taxon>
        <taxon>Fungi</taxon>
        <taxon>Fungi incertae sedis</taxon>
        <taxon>Mucoromycota</taxon>
        <taxon>Glomeromycotina</taxon>
        <taxon>Glomeromycetes</taxon>
        <taxon>Paraglomerales</taxon>
        <taxon>Paraglomeraceae</taxon>
        <taxon>Paraglomus</taxon>
    </lineage>
</organism>
<comment type="caution">
    <text evidence="1">The sequence shown here is derived from an EMBL/GenBank/DDBJ whole genome shotgun (WGS) entry which is preliminary data.</text>
</comment>
<gene>
    <name evidence="1" type="ORF">PBRASI_LOCUS1007</name>
</gene>
<proteinExistence type="predicted"/>
<dbReference type="AlphaFoldDB" id="A0A9N8VXA3"/>
<name>A0A9N8VXA3_9GLOM</name>
<reference evidence="1" key="1">
    <citation type="submission" date="2021-06" db="EMBL/GenBank/DDBJ databases">
        <authorList>
            <person name="Kallberg Y."/>
            <person name="Tangrot J."/>
            <person name="Rosling A."/>
        </authorList>
    </citation>
    <scope>NUCLEOTIDE SEQUENCE</scope>
    <source>
        <strain evidence="1">BR232B</strain>
    </source>
</reference>
<evidence type="ECO:0000313" key="1">
    <source>
        <dbReference type="EMBL" id="CAG8469662.1"/>
    </source>
</evidence>
<keyword evidence="2" id="KW-1185">Reference proteome</keyword>
<accession>A0A9N8VXA3</accession>
<dbReference type="Proteomes" id="UP000789739">
    <property type="component" value="Unassembled WGS sequence"/>
</dbReference>
<dbReference type="EMBL" id="CAJVPI010000059">
    <property type="protein sequence ID" value="CAG8469662.1"/>
    <property type="molecule type" value="Genomic_DNA"/>
</dbReference>
<sequence length="151" mass="17339">MRTEDFLNPDEESEIEKLVDEETIIQAVQEGKQPKARQFVYGTAVDFEKSRDYICSKQLKARQFVYGTAVDFKKSRDYICSKARQFVHGTAVDFENHETTSVVNNSKPDGLFMEPPLISKNHETTSVVRPDSLFMEPPLISKNHETTRTFS</sequence>